<dbReference type="Proteomes" id="UP001165121">
    <property type="component" value="Unassembled WGS sequence"/>
</dbReference>
<organism evidence="1 2">
    <name type="scientific">Phytophthora fragariaefolia</name>
    <dbReference type="NCBI Taxonomy" id="1490495"/>
    <lineage>
        <taxon>Eukaryota</taxon>
        <taxon>Sar</taxon>
        <taxon>Stramenopiles</taxon>
        <taxon>Oomycota</taxon>
        <taxon>Peronosporomycetes</taxon>
        <taxon>Peronosporales</taxon>
        <taxon>Peronosporaceae</taxon>
        <taxon>Phytophthora</taxon>
    </lineage>
</organism>
<dbReference type="PANTHER" id="PTHR40866">
    <property type="entry name" value="BED-TYPE DOMAIN-CONTAINING PROTEIN"/>
    <property type="match status" value="1"/>
</dbReference>
<evidence type="ECO:0000313" key="1">
    <source>
        <dbReference type="EMBL" id="GMF43945.1"/>
    </source>
</evidence>
<dbReference type="AlphaFoldDB" id="A0A9W6XRS7"/>
<evidence type="ECO:0000313" key="2">
    <source>
        <dbReference type="Proteomes" id="UP001165121"/>
    </source>
</evidence>
<dbReference type="EMBL" id="BSXT01001609">
    <property type="protein sequence ID" value="GMF43945.1"/>
    <property type="molecule type" value="Genomic_DNA"/>
</dbReference>
<name>A0A9W6XRS7_9STRA</name>
<keyword evidence="2" id="KW-1185">Reference proteome</keyword>
<dbReference type="PANTHER" id="PTHR40866:SF1">
    <property type="entry name" value="BED-TYPE DOMAIN-CONTAINING PROTEIN"/>
    <property type="match status" value="1"/>
</dbReference>
<accession>A0A9W6XRS7</accession>
<sequence>MVNRYFKLLEFIDSRDDDIADLMPSPVCNRRLRGLLKDLKKVESVSKALQGEGVSLLDARVWLAGLISTKPHYARFIVHSPDFEAGCVKVLCGNTPRLTRAEKLILAPFAVRNQPAETSDDDEEESFVEQLQKCRRLAAMETKYILLHIIPAKSNKVERFFSVARITFGHERHGLLPITLEMILFLRENAAYWDARMVDEAMHS</sequence>
<comment type="caution">
    <text evidence="1">The sequence shown here is derived from an EMBL/GenBank/DDBJ whole genome shotgun (WGS) entry which is preliminary data.</text>
</comment>
<proteinExistence type="predicted"/>
<dbReference type="OrthoDB" id="123073at2759"/>
<gene>
    <name evidence="1" type="ORF">Pfra01_001509300</name>
</gene>
<reference evidence="1" key="1">
    <citation type="submission" date="2023-04" db="EMBL/GenBank/DDBJ databases">
        <title>Phytophthora fragariaefolia NBRC 109709.</title>
        <authorList>
            <person name="Ichikawa N."/>
            <person name="Sato H."/>
            <person name="Tonouchi N."/>
        </authorList>
    </citation>
    <scope>NUCLEOTIDE SEQUENCE</scope>
    <source>
        <strain evidence="1">NBRC 109709</strain>
    </source>
</reference>
<protein>
    <submittedName>
        <fullName evidence="1">Unnamed protein product</fullName>
    </submittedName>
</protein>